<dbReference type="AlphaFoldDB" id="A0A6M7WWZ7"/>
<proteinExistence type="predicted"/>
<feature type="domain" description="Response regulatory" evidence="3">
    <location>
        <begin position="12"/>
        <end position="126"/>
    </location>
</feature>
<organism evidence="4 5">
    <name type="scientific">Mesorhizobium loti R88b</name>
    <dbReference type="NCBI Taxonomy" id="935548"/>
    <lineage>
        <taxon>Bacteria</taxon>
        <taxon>Pseudomonadati</taxon>
        <taxon>Pseudomonadota</taxon>
        <taxon>Alphaproteobacteria</taxon>
        <taxon>Hyphomicrobiales</taxon>
        <taxon>Phyllobacteriaceae</taxon>
        <taxon>Mesorhizobium</taxon>
    </lineage>
</organism>
<dbReference type="InterPro" id="IPR050595">
    <property type="entry name" value="Bact_response_regulator"/>
</dbReference>
<dbReference type="GO" id="GO:0000160">
    <property type="term" value="P:phosphorelay signal transduction system"/>
    <property type="evidence" value="ECO:0007669"/>
    <property type="project" value="InterPro"/>
</dbReference>
<evidence type="ECO:0000313" key="4">
    <source>
        <dbReference type="EMBL" id="QKD05363.1"/>
    </source>
</evidence>
<keyword evidence="1 2" id="KW-0597">Phosphoprotein</keyword>
<evidence type="ECO:0000256" key="2">
    <source>
        <dbReference type="PROSITE-ProRule" id="PRU00169"/>
    </source>
</evidence>
<accession>A0A6M7WWZ7</accession>
<evidence type="ECO:0000259" key="3">
    <source>
        <dbReference type="PROSITE" id="PS50110"/>
    </source>
</evidence>
<dbReference type="Pfam" id="PF00072">
    <property type="entry name" value="Response_reg"/>
    <property type="match status" value="1"/>
</dbReference>
<dbReference type="EMBL" id="CP033367">
    <property type="protein sequence ID" value="QKD05363.1"/>
    <property type="molecule type" value="Genomic_DNA"/>
</dbReference>
<evidence type="ECO:0000256" key="1">
    <source>
        <dbReference type="ARBA" id="ARBA00022553"/>
    </source>
</evidence>
<reference evidence="4 5" key="1">
    <citation type="submission" date="2018-10" db="EMBL/GenBank/DDBJ databases">
        <authorList>
            <person name="Perry B.J."/>
            <person name="Sullivan J.T."/>
            <person name="Murphy R.J.T."/>
            <person name="Ramsay J.P."/>
            <person name="Ronson C.W."/>
        </authorList>
    </citation>
    <scope>NUCLEOTIDE SEQUENCE [LARGE SCALE GENOMIC DNA]</scope>
    <source>
        <strain evidence="4 5">R88b</strain>
    </source>
</reference>
<dbReference type="RefSeq" id="WP_027033678.1">
    <property type="nucleotide sequence ID" value="NZ_CP033367.1"/>
</dbReference>
<feature type="modified residue" description="4-aspartylphosphate" evidence="2">
    <location>
        <position position="61"/>
    </location>
</feature>
<protein>
    <submittedName>
        <fullName evidence="4">Response regulator</fullName>
    </submittedName>
</protein>
<dbReference type="SMART" id="SM00448">
    <property type="entry name" value="REC"/>
    <property type="match status" value="1"/>
</dbReference>
<dbReference type="InterPro" id="IPR001789">
    <property type="entry name" value="Sig_transdc_resp-reg_receiver"/>
</dbReference>
<dbReference type="Proteomes" id="UP000503017">
    <property type="component" value="Chromosome"/>
</dbReference>
<sequence>MKDTRVPAQTPTIACVDDEASIREALDGLLRAYGYRVVTFASAEAFLEFELLDSVSCLIADIRLGGISGLQLLTELNETGHAIPTIIISAFGENGYRTQAMRAGAVDILLKPISSIRLLTAVETCLKGHGPKSA</sequence>
<evidence type="ECO:0000313" key="5">
    <source>
        <dbReference type="Proteomes" id="UP000503017"/>
    </source>
</evidence>
<gene>
    <name evidence="4" type="ORF">EB235_30970</name>
</gene>
<dbReference type="PROSITE" id="PS50110">
    <property type="entry name" value="RESPONSE_REGULATORY"/>
    <property type="match status" value="1"/>
</dbReference>
<name>A0A6M7WWZ7_RHILI</name>
<dbReference type="SUPFAM" id="SSF52172">
    <property type="entry name" value="CheY-like"/>
    <property type="match status" value="1"/>
</dbReference>
<dbReference type="PANTHER" id="PTHR44591">
    <property type="entry name" value="STRESS RESPONSE REGULATOR PROTEIN 1"/>
    <property type="match status" value="1"/>
</dbReference>
<dbReference type="PANTHER" id="PTHR44591:SF25">
    <property type="entry name" value="CHEMOTAXIS TWO-COMPONENT RESPONSE REGULATOR"/>
    <property type="match status" value="1"/>
</dbReference>
<dbReference type="Gene3D" id="3.40.50.2300">
    <property type="match status" value="1"/>
</dbReference>
<dbReference type="InterPro" id="IPR011006">
    <property type="entry name" value="CheY-like_superfamily"/>
</dbReference>